<reference evidence="1" key="1">
    <citation type="submission" date="2021-01" db="EMBL/GenBank/DDBJ databases">
        <authorList>
            <person name="Kaushik A."/>
        </authorList>
    </citation>
    <scope>NUCLEOTIDE SEQUENCE</scope>
    <source>
        <strain evidence="1">Type strain: AG8-Rh-89/</strain>
    </source>
</reference>
<accession>A0A8H3AJL1</accession>
<dbReference type="Proteomes" id="UP000663850">
    <property type="component" value="Unassembled WGS sequence"/>
</dbReference>
<evidence type="ECO:0000313" key="1">
    <source>
        <dbReference type="EMBL" id="CAE6421846.1"/>
    </source>
</evidence>
<name>A0A8H3AJL1_9AGAM</name>
<sequence>MSNRCNQQPRKISTTEEGPQTYHVAWMGMCQEVRRVPHAPEAPTASSSIHLPEQHMLNMPDEIQQLIDAAETRFANKHFPANNPNFVPAMDKDVLADELDLMLEDTDELLNEPKASGAKQNDSGVDEQILQHVPMRVIYGICFPSGHPLSL</sequence>
<gene>
    <name evidence="1" type="ORF">RDB_LOCUS10635</name>
</gene>
<proteinExistence type="predicted"/>
<comment type="caution">
    <text evidence="1">The sequence shown here is derived from an EMBL/GenBank/DDBJ whole genome shotgun (WGS) entry which is preliminary data.</text>
</comment>
<evidence type="ECO:0000313" key="2">
    <source>
        <dbReference type="Proteomes" id="UP000663850"/>
    </source>
</evidence>
<protein>
    <submittedName>
        <fullName evidence="1">Uncharacterized protein</fullName>
    </submittedName>
</protein>
<dbReference type="EMBL" id="CAJMWZ010000601">
    <property type="protein sequence ID" value="CAE6421846.1"/>
    <property type="molecule type" value="Genomic_DNA"/>
</dbReference>
<dbReference type="AlphaFoldDB" id="A0A8H3AJL1"/>
<organism evidence="1 2">
    <name type="scientific">Rhizoctonia solani</name>
    <dbReference type="NCBI Taxonomy" id="456999"/>
    <lineage>
        <taxon>Eukaryota</taxon>
        <taxon>Fungi</taxon>
        <taxon>Dikarya</taxon>
        <taxon>Basidiomycota</taxon>
        <taxon>Agaricomycotina</taxon>
        <taxon>Agaricomycetes</taxon>
        <taxon>Cantharellales</taxon>
        <taxon>Ceratobasidiaceae</taxon>
        <taxon>Rhizoctonia</taxon>
    </lineage>
</organism>